<evidence type="ECO:0000313" key="3">
    <source>
        <dbReference type="EMBL" id="MFC7669921.1"/>
    </source>
</evidence>
<keyword evidence="1" id="KW-0732">Signal</keyword>
<dbReference type="InterPro" id="IPR000718">
    <property type="entry name" value="Peptidase_M13"/>
</dbReference>
<name>A0ABW2UBR9_9BACT</name>
<feature type="signal peptide" evidence="1">
    <location>
        <begin position="1"/>
        <end position="26"/>
    </location>
</feature>
<evidence type="ECO:0000313" key="4">
    <source>
        <dbReference type="Proteomes" id="UP001596513"/>
    </source>
</evidence>
<evidence type="ECO:0000256" key="1">
    <source>
        <dbReference type="SAM" id="SignalP"/>
    </source>
</evidence>
<sequence>MHQFSFVRRAALSAALLGLVAGAAQAQQTKIKTKSSAGKTKTTLPAIPGQSGVGVTLANLDRSVAPCDDFFQFANGTWIKNHPIPAAETLGLFY</sequence>
<dbReference type="RefSeq" id="WP_380205392.1">
    <property type="nucleotide sequence ID" value="NZ_JBHTEK010000001.1"/>
</dbReference>
<dbReference type="Proteomes" id="UP001596513">
    <property type="component" value="Unassembled WGS sequence"/>
</dbReference>
<dbReference type="SUPFAM" id="SSF55486">
    <property type="entry name" value="Metalloproteases ('zincins'), catalytic domain"/>
    <property type="match status" value="1"/>
</dbReference>
<dbReference type="Gene3D" id="3.40.390.10">
    <property type="entry name" value="Collagenase (Catalytic Domain)"/>
    <property type="match status" value="1"/>
</dbReference>
<dbReference type="InterPro" id="IPR024079">
    <property type="entry name" value="MetalloPept_cat_dom_sf"/>
</dbReference>
<evidence type="ECO:0000259" key="2">
    <source>
        <dbReference type="Pfam" id="PF05649"/>
    </source>
</evidence>
<dbReference type="InterPro" id="IPR008753">
    <property type="entry name" value="Peptidase_M13_N"/>
</dbReference>
<gene>
    <name evidence="3" type="ORF">ACFQT0_23035</name>
</gene>
<comment type="caution">
    <text evidence="3">The sequence shown here is derived from an EMBL/GenBank/DDBJ whole genome shotgun (WGS) entry which is preliminary data.</text>
</comment>
<dbReference type="EMBL" id="JBHTEK010000001">
    <property type="protein sequence ID" value="MFC7669921.1"/>
    <property type="molecule type" value="Genomic_DNA"/>
</dbReference>
<dbReference type="PROSITE" id="PS51885">
    <property type="entry name" value="NEPRILYSIN"/>
    <property type="match status" value="1"/>
</dbReference>
<feature type="domain" description="Peptidase M13 N-terminal" evidence="2">
    <location>
        <begin position="66"/>
        <end position="89"/>
    </location>
</feature>
<organism evidence="3 4">
    <name type="scientific">Hymenobacter humi</name>
    <dbReference type="NCBI Taxonomy" id="1411620"/>
    <lineage>
        <taxon>Bacteria</taxon>
        <taxon>Pseudomonadati</taxon>
        <taxon>Bacteroidota</taxon>
        <taxon>Cytophagia</taxon>
        <taxon>Cytophagales</taxon>
        <taxon>Hymenobacteraceae</taxon>
        <taxon>Hymenobacter</taxon>
    </lineage>
</organism>
<feature type="chain" id="PRO_5045221494" description="Peptidase M13 N-terminal domain-containing protein" evidence="1">
    <location>
        <begin position="27"/>
        <end position="94"/>
    </location>
</feature>
<proteinExistence type="predicted"/>
<protein>
    <recommendedName>
        <fullName evidence="2">Peptidase M13 N-terminal domain-containing protein</fullName>
    </recommendedName>
</protein>
<reference evidence="4" key="1">
    <citation type="journal article" date="2019" name="Int. J. Syst. Evol. Microbiol.">
        <title>The Global Catalogue of Microorganisms (GCM) 10K type strain sequencing project: providing services to taxonomists for standard genome sequencing and annotation.</title>
        <authorList>
            <consortium name="The Broad Institute Genomics Platform"/>
            <consortium name="The Broad Institute Genome Sequencing Center for Infectious Disease"/>
            <person name="Wu L."/>
            <person name="Ma J."/>
        </authorList>
    </citation>
    <scope>NUCLEOTIDE SEQUENCE [LARGE SCALE GENOMIC DNA]</scope>
    <source>
        <strain evidence="4">JCM 19635</strain>
    </source>
</reference>
<dbReference type="Pfam" id="PF05649">
    <property type="entry name" value="Peptidase_M13_N"/>
    <property type="match status" value="1"/>
</dbReference>
<accession>A0ABW2UBR9</accession>
<keyword evidence="4" id="KW-1185">Reference proteome</keyword>